<dbReference type="InterPro" id="IPR028994">
    <property type="entry name" value="Integrin_alpha_N"/>
</dbReference>
<evidence type="ECO:0000256" key="12">
    <source>
        <dbReference type="ARBA" id="ARBA00023157"/>
    </source>
</evidence>
<feature type="repeat" description="FG-GAP" evidence="15">
    <location>
        <begin position="466"/>
        <end position="514"/>
    </location>
</feature>
<dbReference type="SUPFAM" id="SSF69179">
    <property type="entry name" value="Integrin domains"/>
    <property type="match status" value="1"/>
</dbReference>
<feature type="repeat" description="FG-GAP" evidence="15">
    <location>
        <begin position="518"/>
        <end position="578"/>
    </location>
</feature>
<keyword evidence="10 16" id="KW-0401">Integrin</keyword>
<dbReference type="PROSITE" id="PS51470">
    <property type="entry name" value="FG_GAP"/>
    <property type="match status" value="3"/>
</dbReference>
<reference evidence="18" key="1">
    <citation type="submission" date="2025-08" db="UniProtKB">
        <authorList>
            <consortium name="Ensembl"/>
        </authorList>
    </citation>
    <scope>IDENTIFICATION</scope>
</reference>
<dbReference type="SMART" id="SM00327">
    <property type="entry name" value="VWA"/>
    <property type="match status" value="1"/>
</dbReference>
<evidence type="ECO:0000256" key="4">
    <source>
        <dbReference type="ARBA" id="ARBA00022723"/>
    </source>
</evidence>
<keyword evidence="7" id="KW-0106">Calcium</keyword>
<evidence type="ECO:0000256" key="2">
    <source>
        <dbReference type="ARBA" id="ARBA00008054"/>
    </source>
</evidence>
<keyword evidence="9 16" id="KW-1133">Transmembrane helix</keyword>
<feature type="repeat" description="FG-GAP" evidence="15">
    <location>
        <begin position="401"/>
        <end position="465"/>
    </location>
</feature>
<evidence type="ECO:0000256" key="1">
    <source>
        <dbReference type="ARBA" id="ARBA00004479"/>
    </source>
</evidence>
<dbReference type="PROSITE" id="PS50234">
    <property type="entry name" value="VWFA"/>
    <property type="match status" value="1"/>
</dbReference>
<dbReference type="Pfam" id="PF01839">
    <property type="entry name" value="FG-GAP"/>
    <property type="match status" value="2"/>
</dbReference>
<dbReference type="AlphaFoldDB" id="A0A8C2G359"/>
<feature type="transmembrane region" description="Helical" evidence="16">
    <location>
        <begin position="176"/>
        <end position="196"/>
    </location>
</feature>
<dbReference type="PANTHER" id="PTHR23220:SF23">
    <property type="entry name" value="INTEGRIN ALPHA-2"/>
    <property type="match status" value="1"/>
</dbReference>
<evidence type="ECO:0000256" key="6">
    <source>
        <dbReference type="ARBA" id="ARBA00022737"/>
    </source>
</evidence>
<keyword evidence="11 16" id="KW-0472">Membrane</keyword>
<dbReference type="Gene3D" id="2.60.40.1460">
    <property type="entry name" value="Integrin domains. Chain A, domain 2"/>
    <property type="match status" value="1"/>
</dbReference>
<accession>A0A8C2G359</accession>
<evidence type="ECO:0000256" key="10">
    <source>
        <dbReference type="ARBA" id="ARBA00023037"/>
    </source>
</evidence>
<evidence type="ECO:0000256" key="9">
    <source>
        <dbReference type="ARBA" id="ARBA00022989"/>
    </source>
</evidence>
<dbReference type="PANTHER" id="PTHR23220">
    <property type="entry name" value="INTEGRIN ALPHA"/>
    <property type="match status" value="1"/>
</dbReference>
<proteinExistence type="inferred from homology"/>
<dbReference type="Gene3D" id="2.130.10.130">
    <property type="entry name" value="Integrin alpha, N-terminal"/>
    <property type="match status" value="1"/>
</dbReference>
<feature type="domain" description="VWFA" evidence="17">
    <location>
        <begin position="83"/>
        <end position="284"/>
    </location>
</feature>
<dbReference type="PRINTS" id="PR01185">
    <property type="entry name" value="INTEGRINA"/>
</dbReference>
<dbReference type="Gene3D" id="3.40.50.410">
    <property type="entry name" value="von Willebrand factor, type A domain"/>
    <property type="match status" value="1"/>
</dbReference>
<dbReference type="InterPro" id="IPR002035">
    <property type="entry name" value="VWF_A"/>
</dbReference>
<dbReference type="InterPro" id="IPR013649">
    <property type="entry name" value="Integrin_alpha_Ig-like_1"/>
</dbReference>
<dbReference type="GO" id="GO:0007229">
    <property type="term" value="P:integrin-mediated signaling pathway"/>
    <property type="evidence" value="ECO:0007669"/>
    <property type="project" value="UniProtKB-KW"/>
</dbReference>
<dbReference type="GO" id="GO:0033627">
    <property type="term" value="P:cell adhesion mediated by integrin"/>
    <property type="evidence" value="ECO:0007669"/>
    <property type="project" value="TreeGrafter"/>
</dbReference>
<evidence type="ECO:0000256" key="16">
    <source>
        <dbReference type="RuleBase" id="RU003762"/>
    </source>
</evidence>
<evidence type="ECO:0000256" key="5">
    <source>
        <dbReference type="ARBA" id="ARBA00022729"/>
    </source>
</evidence>
<keyword evidence="5" id="KW-0732">Signal</keyword>
<keyword evidence="13 16" id="KW-0675">Receptor</keyword>
<dbReference type="SUPFAM" id="SSF69318">
    <property type="entry name" value="Integrin alpha N-terminal domain"/>
    <property type="match status" value="1"/>
</dbReference>
<sequence>LFLLRLLVGSPWSGYPQNRTGSLYKCDINASICQNLNLTCGPLWGQRCGSQYFYPGVCADVSPQFTLQAAFSPAVQTCGGPMDVAIVLDGSNSIYPWPDVRNFLMKLLENLDIGPDKTRVSIMQYSKDLSFLYNFTSDQNKEKVLSAASDIEQKTGIVTNTFAALDNVRYPIPYKLFYFILFYFILFYFIIQKAFLPENGGRPGATKVLVVVTDGESADGHKGQEVIERCNRDGIIRFGIAILKQSANIQLFIKEIELIASTPKENYMFNVSSEKALINIAETLGERIFNIEGTSQGQEFQLEMSQVGFSAHQTNKKDVIMLGAVGAYGWSGTVVHQTAGKSNIFLKNAFEKILDDRNHSSLLGYSVTSVIDGSSEFYVAGAPRAVHRGQVIVYSINSQNQPVIIDSQRGDQIGSYFGSVLCPVDVDTDGVTDLLLVGAPMYMSEEKSETGRVHLFTITKGPSASENARFGTAITVVPDLNLDGFSDVVVGAPLEGNGQGAIYIYYGDRKTIRKQSSQKILGSKLDPLLRFFGRSLDSSGDMNGDSIPDVSVGAAGKAVQLWSRGVAVVTAAVSFSPEKISILSKPCIFGGRMVSCVTAKVCFRSTFRPTVVGKVDIKYNLTLDADLQSSRATSRAQFDNSERLIQKPVSVSDKETCVDHNVYVQVSFSHLTHRHVIGDRIPHSVRQTQKTKTKRQ</sequence>
<keyword evidence="8 16" id="KW-0130">Cell adhesion</keyword>
<evidence type="ECO:0000256" key="13">
    <source>
        <dbReference type="ARBA" id="ARBA00023170"/>
    </source>
</evidence>
<dbReference type="InterPro" id="IPR032695">
    <property type="entry name" value="Integrin_dom_sf"/>
</dbReference>
<organism evidence="18 19">
    <name type="scientific">Cyprinus carpio</name>
    <name type="common">Common carp</name>
    <dbReference type="NCBI Taxonomy" id="7962"/>
    <lineage>
        <taxon>Eukaryota</taxon>
        <taxon>Metazoa</taxon>
        <taxon>Chordata</taxon>
        <taxon>Craniata</taxon>
        <taxon>Vertebrata</taxon>
        <taxon>Euteleostomi</taxon>
        <taxon>Actinopterygii</taxon>
        <taxon>Neopterygii</taxon>
        <taxon>Teleostei</taxon>
        <taxon>Ostariophysi</taxon>
        <taxon>Cypriniformes</taxon>
        <taxon>Cyprinidae</taxon>
        <taxon>Cyprininae</taxon>
        <taxon>Cyprinus</taxon>
    </lineage>
</organism>
<evidence type="ECO:0000256" key="14">
    <source>
        <dbReference type="ARBA" id="ARBA00023180"/>
    </source>
</evidence>
<dbReference type="GO" id="GO:0005178">
    <property type="term" value="F:integrin binding"/>
    <property type="evidence" value="ECO:0007669"/>
    <property type="project" value="TreeGrafter"/>
</dbReference>
<dbReference type="InterPro" id="IPR000413">
    <property type="entry name" value="Integrin_alpha"/>
</dbReference>
<evidence type="ECO:0000256" key="15">
    <source>
        <dbReference type="PROSITE-ProRule" id="PRU00803"/>
    </source>
</evidence>
<evidence type="ECO:0000256" key="11">
    <source>
        <dbReference type="ARBA" id="ARBA00023136"/>
    </source>
</evidence>
<dbReference type="GO" id="GO:0098609">
    <property type="term" value="P:cell-cell adhesion"/>
    <property type="evidence" value="ECO:0007669"/>
    <property type="project" value="TreeGrafter"/>
</dbReference>
<evidence type="ECO:0000256" key="7">
    <source>
        <dbReference type="ARBA" id="ARBA00022837"/>
    </source>
</evidence>
<keyword evidence="14" id="KW-0325">Glycoprotein</keyword>
<dbReference type="InterPro" id="IPR036465">
    <property type="entry name" value="vWFA_dom_sf"/>
</dbReference>
<dbReference type="InterPro" id="IPR013519">
    <property type="entry name" value="Int_alpha_beta-p"/>
</dbReference>
<evidence type="ECO:0000256" key="8">
    <source>
        <dbReference type="ARBA" id="ARBA00022889"/>
    </source>
</evidence>
<keyword evidence="12" id="KW-1015">Disulfide bond</keyword>
<dbReference type="Pfam" id="PF00092">
    <property type="entry name" value="VWA"/>
    <property type="match status" value="1"/>
</dbReference>
<dbReference type="GO" id="GO:0008305">
    <property type="term" value="C:integrin complex"/>
    <property type="evidence" value="ECO:0007669"/>
    <property type="project" value="InterPro"/>
</dbReference>
<dbReference type="Proteomes" id="UP000694701">
    <property type="component" value="Unplaced"/>
</dbReference>
<evidence type="ECO:0000259" key="17">
    <source>
        <dbReference type="PROSITE" id="PS50234"/>
    </source>
</evidence>
<dbReference type="SUPFAM" id="SSF53300">
    <property type="entry name" value="vWA-like"/>
    <property type="match status" value="1"/>
</dbReference>
<dbReference type="PRINTS" id="PR00453">
    <property type="entry name" value="VWFADOMAIN"/>
</dbReference>
<evidence type="ECO:0000256" key="3">
    <source>
        <dbReference type="ARBA" id="ARBA00022692"/>
    </source>
</evidence>
<dbReference type="Ensembl" id="ENSCCRT00020069991.1">
    <property type="protein sequence ID" value="ENSCCRP00020063574.1"/>
    <property type="gene ID" value="ENSCCRG00020029935.1"/>
</dbReference>
<dbReference type="GO" id="GO:0009897">
    <property type="term" value="C:external side of plasma membrane"/>
    <property type="evidence" value="ECO:0007669"/>
    <property type="project" value="TreeGrafter"/>
</dbReference>
<name>A0A8C2G359_CYPCA</name>
<evidence type="ECO:0000313" key="19">
    <source>
        <dbReference type="Proteomes" id="UP000694701"/>
    </source>
</evidence>
<dbReference type="SMART" id="SM00191">
    <property type="entry name" value="Int_alpha"/>
    <property type="match status" value="4"/>
</dbReference>
<dbReference type="GO" id="GO:0046872">
    <property type="term" value="F:metal ion binding"/>
    <property type="evidence" value="ECO:0007669"/>
    <property type="project" value="UniProtKB-KW"/>
</dbReference>
<keyword evidence="4" id="KW-0479">Metal-binding</keyword>
<evidence type="ECO:0000313" key="18">
    <source>
        <dbReference type="Ensembl" id="ENSCCRP00020063574.1"/>
    </source>
</evidence>
<comment type="similarity">
    <text evidence="2 16">Belongs to the integrin alpha chain family.</text>
</comment>
<protein>
    <recommendedName>
        <fullName evidence="17">VWFA domain-containing protein</fullName>
    </recommendedName>
</protein>
<keyword evidence="3 16" id="KW-0812">Transmembrane</keyword>
<dbReference type="InterPro" id="IPR013517">
    <property type="entry name" value="FG-GAP"/>
</dbReference>
<dbReference type="GO" id="GO:0007160">
    <property type="term" value="P:cell-matrix adhesion"/>
    <property type="evidence" value="ECO:0007669"/>
    <property type="project" value="TreeGrafter"/>
</dbReference>
<comment type="subcellular location">
    <subcellularLocation>
        <location evidence="1 16">Membrane</location>
        <topology evidence="1 16">Single-pass type I membrane protein</topology>
    </subcellularLocation>
</comment>
<keyword evidence="6" id="KW-0677">Repeat</keyword>
<dbReference type="Pfam" id="PF08441">
    <property type="entry name" value="Integrin_A_Ig_1"/>
    <property type="match status" value="1"/>
</dbReference>